<reference evidence="3 4" key="1">
    <citation type="submission" date="2019-02" db="EMBL/GenBank/DDBJ databases">
        <title>Deep-cultivation of Planctomycetes and their phenomic and genomic characterization uncovers novel biology.</title>
        <authorList>
            <person name="Wiegand S."/>
            <person name="Jogler M."/>
            <person name="Boedeker C."/>
            <person name="Pinto D."/>
            <person name="Vollmers J."/>
            <person name="Rivas-Marin E."/>
            <person name="Kohn T."/>
            <person name="Peeters S.H."/>
            <person name="Heuer A."/>
            <person name="Rast P."/>
            <person name="Oberbeckmann S."/>
            <person name="Bunk B."/>
            <person name="Jeske O."/>
            <person name="Meyerdierks A."/>
            <person name="Storesund J.E."/>
            <person name="Kallscheuer N."/>
            <person name="Luecker S."/>
            <person name="Lage O.M."/>
            <person name="Pohl T."/>
            <person name="Merkel B.J."/>
            <person name="Hornburger P."/>
            <person name="Mueller R.-W."/>
            <person name="Bruemmer F."/>
            <person name="Labrenz M."/>
            <person name="Spormann A.M."/>
            <person name="Op den Camp H."/>
            <person name="Overmann J."/>
            <person name="Amann R."/>
            <person name="Jetten M.S.M."/>
            <person name="Mascher T."/>
            <person name="Medema M.H."/>
            <person name="Devos D.P."/>
            <person name="Kaster A.-K."/>
            <person name="Ovreas L."/>
            <person name="Rohde M."/>
            <person name="Galperin M.Y."/>
            <person name="Jogler C."/>
        </authorList>
    </citation>
    <scope>NUCLEOTIDE SEQUENCE [LARGE SCALE GENOMIC DNA]</scope>
    <source>
        <strain evidence="3 4">Pan44</strain>
    </source>
</reference>
<keyword evidence="4" id="KW-1185">Reference proteome</keyword>
<protein>
    <submittedName>
        <fullName evidence="3">Transcriptional activator RfaH</fullName>
    </submittedName>
</protein>
<dbReference type="Pfam" id="PF02357">
    <property type="entry name" value="NusG"/>
    <property type="match status" value="1"/>
</dbReference>
<dbReference type="AlphaFoldDB" id="A0A517SHB3"/>
<keyword evidence="1" id="KW-0804">Transcription</keyword>
<dbReference type="CDD" id="cd09895">
    <property type="entry name" value="NGN_SP_UpxY"/>
    <property type="match status" value="1"/>
</dbReference>
<dbReference type="GO" id="GO:0006354">
    <property type="term" value="P:DNA-templated transcription elongation"/>
    <property type="evidence" value="ECO:0007669"/>
    <property type="project" value="InterPro"/>
</dbReference>
<dbReference type="KEGG" id="ccos:Pan44_35200"/>
<evidence type="ECO:0000259" key="2">
    <source>
        <dbReference type="Pfam" id="PF02357"/>
    </source>
</evidence>
<organism evidence="3 4">
    <name type="scientific">Caulifigura coniformis</name>
    <dbReference type="NCBI Taxonomy" id="2527983"/>
    <lineage>
        <taxon>Bacteria</taxon>
        <taxon>Pseudomonadati</taxon>
        <taxon>Planctomycetota</taxon>
        <taxon>Planctomycetia</taxon>
        <taxon>Planctomycetales</taxon>
        <taxon>Planctomycetaceae</taxon>
        <taxon>Caulifigura</taxon>
    </lineage>
</organism>
<sequence length="230" mass="25846">MKIAIDSPLQVESLSPGCQDSEALPTSPVFRVPYCLDGITATMPLIGPERCLFPDALLTEEFQVEGKDAGRLWRVLYTRSRMEKELMRRLVAKGAPFYSPIVENRYRSPAGRQRTSYLPLFTNYVFLFGAETERYDALATGCVSRSLDVSSESMFVADLRRIRALIDTGVQVTPEAKIEAGDRVRIKSGSMMGLEGLVFKRHGMSRLLVMVDFLQQGASIELPDWEVERL</sequence>
<gene>
    <name evidence="3" type="ORF">Pan44_35200</name>
</gene>
<dbReference type="OrthoDB" id="275381at2"/>
<accession>A0A517SHB3</accession>
<dbReference type="Gene3D" id="3.30.70.940">
    <property type="entry name" value="NusG, N-terminal domain"/>
    <property type="match status" value="1"/>
</dbReference>
<dbReference type="InterPro" id="IPR006645">
    <property type="entry name" value="NGN-like_dom"/>
</dbReference>
<name>A0A517SHB3_9PLAN</name>
<proteinExistence type="predicted"/>
<dbReference type="InParanoid" id="A0A517SHB3"/>
<dbReference type="InterPro" id="IPR008991">
    <property type="entry name" value="Translation_prot_SH3-like_sf"/>
</dbReference>
<dbReference type="SUPFAM" id="SSF50104">
    <property type="entry name" value="Translation proteins SH3-like domain"/>
    <property type="match status" value="1"/>
</dbReference>
<dbReference type="CDD" id="cd06091">
    <property type="entry name" value="KOW_NusG"/>
    <property type="match status" value="1"/>
</dbReference>
<evidence type="ECO:0000313" key="3">
    <source>
        <dbReference type="EMBL" id="QDT55477.1"/>
    </source>
</evidence>
<dbReference type="SUPFAM" id="SSF82679">
    <property type="entry name" value="N-utilization substance G protein NusG, N-terminal domain"/>
    <property type="match status" value="1"/>
</dbReference>
<evidence type="ECO:0000256" key="1">
    <source>
        <dbReference type="ARBA" id="ARBA00023163"/>
    </source>
</evidence>
<evidence type="ECO:0000313" key="4">
    <source>
        <dbReference type="Proteomes" id="UP000315700"/>
    </source>
</evidence>
<dbReference type="Proteomes" id="UP000315700">
    <property type="component" value="Chromosome"/>
</dbReference>
<feature type="domain" description="NusG-like N-terminal" evidence="2">
    <location>
        <begin position="73"/>
        <end position="127"/>
    </location>
</feature>
<dbReference type="EMBL" id="CP036271">
    <property type="protein sequence ID" value="QDT55477.1"/>
    <property type="molecule type" value="Genomic_DNA"/>
</dbReference>
<dbReference type="InterPro" id="IPR036735">
    <property type="entry name" value="NGN_dom_sf"/>
</dbReference>
<dbReference type="RefSeq" id="WP_145031307.1">
    <property type="nucleotide sequence ID" value="NZ_CP036271.1"/>
</dbReference>